<gene>
    <name evidence="5" type="ORF">GGD88_000234</name>
</gene>
<dbReference type="InterPro" id="IPR052021">
    <property type="entry name" value="Type-I_RS_S_subunit"/>
</dbReference>
<name>A0A7W6RWM5_9PROT</name>
<proteinExistence type="inferred from homology"/>
<dbReference type="Pfam" id="PF01420">
    <property type="entry name" value="Methylase_S"/>
    <property type="match status" value="2"/>
</dbReference>
<dbReference type="SUPFAM" id="SSF116734">
    <property type="entry name" value="DNA methylase specificity domain"/>
    <property type="match status" value="2"/>
</dbReference>
<evidence type="ECO:0000313" key="5">
    <source>
        <dbReference type="EMBL" id="MBB4284527.1"/>
    </source>
</evidence>
<dbReference type="GO" id="GO:0009035">
    <property type="term" value="F:type I site-specific deoxyribonuclease activity"/>
    <property type="evidence" value="ECO:0007669"/>
    <property type="project" value="UniProtKB-EC"/>
</dbReference>
<dbReference type="GO" id="GO:0009307">
    <property type="term" value="P:DNA restriction-modification system"/>
    <property type="evidence" value="ECO:0007669"/>
    <property type="project" value="UniProtKB-KW"/>
</dbReference>
<comment type="similarity">
    <text evidence="1">Belongs to the type-I restriction system S methylase family.</text>
</comment>
<dbReference type="InterPro" id="IPR000055">
    <property type="entry name" value="Restrct_endonuc_typeI_TRD"/>
</dbReference>
<keyword evidence="3" id="KW-0238">DNA-binding</keyword>
<dbReference type="Proteomes" id="UP000555728">
    <property type="component" value="Unassembled WGS sequence"/>
</dbReference>
<evidence type="ECO:0000259" key="4">
    <source>
        <dbReference type="Pfam" id="PF01420"/>
    </source>
</evidence>
<dbReference type="InterPro" id="IPR044946">
    <property type="entry name" value="Restrct_endonuc_typeI_TRD_sf"/>
</dbReference>
<dbReference type="AlphaFoldDB" id="A0A7W6RWM5"/>
<dbReference type="Gene3D" id="3.90.220.20">
    <property type="entry name" value="DNA methylase specificity domains"/>
    <property type="match status" value="2"/>
</dbReference>
<protein>
    <submittedName>
        <fullName evidence="5">Type I restriction enzyme S subunit</fullName>
        <ecNumber evidence="5">3.1.21.3</ecNumber>
    </submittedName>
</protein>
<evidence type="ECO:0000256" key="2">
    <source>
        <dbReference type="ARBA" id="ARBA00022747"/>
    </source>
</evidence>
<dbReference type="GO" id="GO:0003677">
    <property type="term" value="F:DNA binding"/>
    <property type="evidence" value="ECO:0007669"/>
    <property type="project" value="UniProtKB-KW"/>
</dbReference>
<feature type="domain" description="Type I restriction modification DNA specificity" evidence="4">
    <location>
        <begin position="109"/>
        <end position="259"/>
    </location>
</feature>
<accession>A0A7W6RWM5</accession>
<sequence>MTDFLGNDPKYVAYALKIQDFDCYNSGSAQQSLNRNYLYSCKLRVPPLPTQRRIASILSAYDDLIENNTRRIAILEEMARRLYEEWFVRFRFPGHEDATFRDTELGRVPEGWEIRPVSETFDIVGGGTPSKKQVEYWDGGTINWYAPTDLTREGTAFMDKSGNQITEIGLKKSSAKLFPAMSVMMTSRATIGAISINTTTACTNQGFITCLPNSSFPLYLLFHWLHANVEKFVGLGTGATFKEITKGTFKTIPVLVPPRPVTEQYQLNVAPMFDLVLRLQRKNANLRAQRDLLLPKLVSGEIDVSEAPLPTREIAAQ</sequence>
<keyword evidence="6" id="KW-1185">Reference proteome</keyword>
<evidence type="ECO:0000256" key="1">
    <source>
        <dbReference type="ARBA" id="ARBA00010923"/>
    </source>
</evidence>
<reference evidence="5 6" key="1">
    <citation type="submission" date="2020-08" db="EMBL/GenBank/DDBJ databases">
        <title>Genome sequencing of Purple Non-Sulfur Bacteria from various extreme environments.</title>
        <authorList>
            <person name="Mayer M."/>
        </authorList>
    </citation>
    <scope>NUCLEOTIDE SEQUENCE [LARGE SCALE GENOMIC DNA]</scope>
    <source>
        <strain evidence="5 6">JA135</strain>
    </source>
</reference>
<dbReference type="PANTHER" id="PTHR30408">
    <property type="entry name" value="TYPE-1 RESTRICTION ENZYME ECOKI SPECIFICITY PROTEIN"/>
    <property type="match status" value="1"/>
</dbReference>
<comment type="caution">
    <text evidence="5">The sequence shown here is derived from an EMBL/GenBank/DDBJ whole genome shotgun (WGS) entry which is preliminary data.</text>
</comment>
<feature type="domain" description="Type I restriction modification DNA specificity" evidence="4">
    <location>
        <begin position="8"/>
        <end position="76"/>
    </location>
</feature>
<dbReference type="PANTHER" id="PTHR30408:SF12">
    <property type="entry name" value="TYPE I RESTRICTION ENZYME MJAVIII SPECIFICITY SUBUNIT"/>
    <property type="match status" value="1"/>
</dbReference>
<dbReference type="CDD" id="cd17273">
    <property type="entry name" value="RMtype1_S_EcoJA69PI-TRD1-CR1_like"/>
    <property type="match status" value="1"/>
</dbReference>
<dbReference type="EC" id="3.1.21.3" evidence="5"/>
<evidence type="ECO:0000256" key="3">
    <source>
        <dbReference type="ARBA" id="ARBA00023125"/>
    </source>
</evidence>
<dbReference type="EMBL" id="JACIGI010000002">
    <property type="protein sequence ID" value="MBB4284527.1"/>
    <property type="molecule type" value="Genomic_DNA"/>
</dbReference>
<evidence type="ECO:0000313" key="6">
    <source>
        <dbReference type="Proteomes" id="UP000555728"/>
    </source>
</evidence>
<organism evidence="5 6">
    <name type="scientific">Roseospira goensis</name>
    <dbReference type="NCBI Taxonomy" id="391922"/>
    <lineage>
        <taxon>Bacteria</taxon>
        <taxon>Pseudomonadati</taxon>
        <taxon>Pseudomonadota</taxon>
        <taxon>Alphaproteobacteria</taxon>
        <taxon>Rhodospirillales</taxon>
        <taxon>Rhodospirillaceae</taxon>
        <taxon>Roseospira</taxon>
    </lineage>
</organism>
<keyword evidence="2" id="KW-0680">Restriction system</keyword>
<keyword evidence="5" id="KW-0378">Hydrolase</keyword>